<name>A0A5E4PFM1_9COXI</name>
<evidence type="ECO:0000313" key="4">
    <source>
        <dbReference type="Proteomes" id="UP000324194"/>
    </source>
</evidence>
<keyword evidence="4" id="KW-1185">Reference proteome</keyword>
<feature type="transmembrane region" description="Helical" evidence="2">
    <location>
        <begin position="602"/>
        <end position="622"/>
    </location>
</feature>
<evidence type="ECO:0000256" key="1">
    <source>
        <dbReference type="SAM" id="MobiDB-lite"/>
    </source>
</evidence>
<evidence type="ECO:0000256" key="2">
    <source>
        <dbReference type="SAM" id="Phobius"/>
    </source>
</evidence>
<dbReference type="Gene3D" id="1.25.40.20">
    <property type="entry name" value="Ankyrin repeat-containing domain"/>
    <property type="match status" value="1"/>
</dbReference>
<sequence>MMTSSNLIVRVIEESLSKKDLSLSQLSDFIADQQNISEIFAHFERQNGISILHRILERSDDLPDAQNHILAFMSRFAAHINLNAKNARGDTILHVIARKNFHLAAQAVCDARNQFAALPDLYALDARGKTPAELASDETRVILDAALSYDFSRRVVLVHPLQSNSILNCLFDTGKEYLAVYDESRQNYNEALSAVNAVVHDDTMLTDDAVIGAHLAFEQNQYTDSFVDRPHIHWWWNGLFQANSGGDWENSLIAYLEPLSQFNHVLGCAYYDTMTVGPHRLSDESCIIVPNDSVGALRARLGSYGGKIIGFDPETTSLRAAINQVIREHFPDSLCLMNQSEEDINEHAMSNGEREFNDRLCRERDYDRHAGYFNRVFVKTPQGNTAALMSGSSHIEYRAYELFARGKFVGLHSHSPTDHERDWRMKLLMKVSRSPALIGNEANMTHFIGRSGRRQPDQLCIVKAYAVYARLLELHPKTGAHAYANYLMKKALIADFRSIHHETGGRPLDKEQLRQMIDHHFDYLLKQLSVMCASGSESDIQKYRAAMQGVYNLVMVLPLENEIESARQGGSDSADRSPVASQSMPRASESSHGFWNRHKNTIIAVGLGMAVVGGLVAGTAYCKSKSHI</sequence>
<reference evidence="3 4" key="1">
    <citation type="submission" date="2019-08" db="EMBL/GenBank/DDBJ databases">
        <authorList>
            <person name="Guy L."/>
        </authorList>
    </citation>
    <scope>NUCLEOTIDE SEQUENCE [LARGE SCALE GENOMIC DNA]</scope>
    <source>
        <strain evidence="3 4">SGT-108</strain>
    </source>
</reference>
<dbReference type="EMBL" id="LR699119">
    <property type="protein sequence ID" value="VVC75126.1"/>
    <property type="molecule type" value="Genomic_DNA"/>
</dbReference>
<feature type="region of interest" description="Disordered" evidence="1">
    <location>
        <begin position="566"/>
        <end position="592"/>
    </location>
</feature>
<evidence type="ECO:0000313" key="3">
    <source>
        <dbReference type="EMBL" id="VVC75126.1"/>
    </source>
</evidence>
<keyword evidence="2" id="KW-0812">Transmembrane</keyword>
<keyword evidence="2" id="KW-1133">Transmembrane helix</keyword>
<organism evidence="3 4">
    <name type="scientific">Aquicella siphonis</name>
    <dbReference type="NCBI Taxonomy" id="254247"/>
    <lineage>
        <taxon>Bacteria</taxon>
        <taxon>Pseudomonadati</taxon>
        <taxon>Pseudomonadota</taxon>
        <taxon>Gammaproteobacteria</taxon>
        <taxon>Legionellales</taxon>
        <taxon>Coxiellaceae</taxon>
        <taxon>Aquicella</taxon>
    </lineage>
</organism>
<dbReference type="OrthoDB" id="5660228at2"/>
<accession>A0A5E4PFM1</accession>
<dbReference type="KEGG" id="asip:AQUSIP_04020"/>
<keyword evidence="2" id="KW-0472">Membrane</keyword>
<protein>
    <submittedName>
        <fullName evidence="3">Uncharacterized protein</fullName>
    </submittedName>
</protein>
<dbReference type="AlphaFoldDB" id="A0A5E4PFM1"/>
<dbReference type="Proteomes" id="UP000324194">
    <property type="component" value="Chromosome 1"/>
</dbReference>
<feature type="compositionally biased region" description="Polar residues" evidence="1">
    <location>
        <begin position="579"/>
        <end position="592"/>
    </location>
</feature>
<dbReference type="RefSeq" id="WP_148338145.1">
    <property type="nucleotide sequence ID" value="NZ_LR699119.1"/>
</dbReference>
<proteinExistence type="predicted"/>
<gene>
    <name evidence="3" type="ORF">AQUSIP_04020</name>
</gene>
<dbReference type="InterPro" id="IPR036770">
    <property type="entry name" value="Ankyrin_rpt-contain_sf"/>
</dbReference>